<dbReference type="EMBL" id="SRLO01000023">
    <property type="protein sequence ID" value="TNN85033.1"/>
    <property type="molecule type" value="Genomic_DNA"/>
</dbReference>
<sequence>MDDLTENHTDPPMLTHRLHFRDNDPAPPISVGLNTREAERSHSLCFLSINICTALLEQRRDGSVHSNRLSTSFASGSFYSSSPHLSAAGIAAVKLGGEVAAGPRMLTLHRLTLTISASHRDRDEWSINAGARRAFACHTLSV</sequence>
<organism evidence="2 3">
    <name type="scientific">Liparis tanakae</name>
    <name type="common">Tanaka's snailfish</name>
    <dbReference type="NCBI Taxonomy" id="230148"/>
    <lineage>
        <taxon>Eukaryota</taxon>
        <taxon>Metazoa</taxon>
        <taxon>Chordata</taxon>
        <taxon>Craniata</taxon>
        <taxon>Vertebrata</taxon>
        <taxon>Euteleostomi</taxon>
        <taxon>Actinopterygii</taxon>
        <taxon>Neopterygii</taxon>
        <taxon>Teleostei</taxon>
        <taxon>Neoteleostei</taxon>
        <taxon>Acanthomorphata</taxon>
        <taxon>Eupercaria</taxon>
        <taxon>Perciformes</taxon>
        <taxon>Cottioidei</taxon>
        <taxon>Cottales</taxon>
        <taxon>Liparidae</taxon>
        <taxon>Liparis</taxon>
    </lineage>
</organism>
<feature type="region of interest" description="Disordered" evidence="1">
    <location>
        <begin position="1"/>
        <end position="22"/>
    </location>
</feature>
<evidence type="ECO:0000256" key="1">
    <source>
        <dbReference type="SAM" id="MobiDB-lite"/>
    </source>
</evidence>
<evidence type="ECO:0000313" key="3">
    <source>
        <dbReference type="Proteomes" id="UP000314294"/>
    </source>
</evidence>
<comment type="caution">
    <text evidence="2">The sequence shown here is derived from an EMBL/GenBank/DDBJ whole genome shotgun (WGS) entry which is preliminary data.</text>
</comment>
<keyword evidence="3" id="KW-1185">Reference proteome</keyword>
<dbReference type="AlphaFoldDB" id="A0A4Z2J658"/>
<gene>
    <name evidence="2" type="ORF">EYF80_004687</name>
</gene>
<evidence type="ECO:0000313" key="2">
    <source>
        <dbReference type="EMBL" id="TNN85033.1"/>
    </source>
</evidence>
<accession>A0A4Z2J658</accession>
<reference evidence="2 3" key="1">
    <citation type="submission" date="2019-03" db="EMBL/GenBank/DDBJ databases">
        <title>First draft genome of Liparis tanakae, snailfish: a comprehensive survey of snailfish specific genes.</title>
        <authorList>
            <person name="Kim W."/>
            <person name="Song I."/>
            <person name="Jeong J.-H."/>
            <person name="Kim D."/>
            <person name="Kim S."/>
            <person name="Ryu S."/>
            <person name="Song J.Y."/>
            <person name="Lee S.K."/>
        </authorList>
    </citation>
    <scope>NUCLEOTIDE SEQUENCE [LARGE SCALE GENOMIC DNA]</scope>
    <source>
        <tissue evidence="2">Muscle</tissue>
    </source>
</reference>
<protein>
    <submittedName>
        <fullName evidence="2">Uncharacterized protein</fullName>
    </submittedName>
</protein>
<name>A0A4Z2J658_9TELE</name>
<dbReference type="Proteomes" id="UP000314294">
    <property type="component" value="Unassembled WGS sequence"/>
</dbReference>
<proteinExistence type="predicted"/>